<dbReference type="EMBL" id="OU503045">
    <property type="protein sequence ID" value="CAI9769484.1"/>
    <property type="molecule type" value="Genomic_DNA"/>
</dbReference>
<organism evidence="1 2">
    <name type="scientific">Fraxinus pennsylvanica</name>
    <dbReference type="NCBI Taxonomy" id="56036"/>
    <lineage>
        <taxon>Eukaryota</taxon>
        <taxon>Viridiplantae</taxon>
        <taxon>Streptophyta</taxon>
        <taxon>Embryophyta</taxon>
        <taxon>Tracheophyta</taxon>
        <taxon>Spermatophyta</taxon>
        <taxon>Magnoliopsida</taxon>
        <taxon>eudicotyledons</taxon>
        <taxon>Gunneridae</taxon>
        <taxon>Pentapetalae</taxon>
        <taxon>asterids</taxon>
        <taxon>lamiids</taxon>
        <taxon>Lamiales</taxon>
        <taxon>Oleaceae</taxon>
        <taxon>Oleeae</taxon>
        <taxon>Fraxinus</taxon>
    </lineage>
</organism>
<proteinExistence type="predicted"/>
<dbReference type="AlphaFoldDB" id="A0AAD1ZHL4"/>
<name>A0AAD1ZHL4_9LAMI</name>
<dbReference type="Proteomes" id="UP000834106">
    <property type="component" value="Chromosome 10"/>
</dbReference>
<evidence type="ECO:0000313" key="2">
    <source>
        <dbReference type="Proteomes" id="UP000834106"/>
    </source>
</evidence>
<dbReference type="SUPFAM" id="SSF50249">
    <property type="entry name" value="Nucleic acid-binding proteins"/>
    <property type="match status" value="1"/>
</dbReference>
<dbReference type="InterPro" id="IPR012340">
    <property type="entry name" value="NA-bd_OB-fold"/>
</dbReference>
<reference evidence="1" key="1">
    <citation type="submission" date="2023-05" db="EMBL/GenBank/DDBJ databases">
        <authorList>
            <person name="Huff M."/>
        </authorList>
    </citation>
    <scope>NUCLEOTIDE SEQUENCE</scope>
</reference>
<accession>A0AAD1ZHL4</accession>
<dbReference type="Gene3D" id="2.40.50.140">
    <property type="entry name" value="Nucleic acid-binding proteins"/>
    <property type="match status" value="1"/>
</dbReference>
<sequence length="221" mass="24917">MAPIFDLVRDINVTKTSWALEVRVIRVYELLKFTNPKTYSLEFISHDSKIYIFKHFNDILNATNVNNSELFDVIGEVVGRDVPKTKEVSERMAKLIDIEIEDLEKNQLPCTLWGDFVDEVDAKLAENNGEPVILLLQMCRAKGLNGVYRVCNTFHVTKMIINGSCDEVTDFRSKLLDGMETSSQRVSLLSSSTVYTVSGDLEMGNAEIRTIDQLTSAGEVK</sequence>
<keyword evidence="2" id="KW-1185">Reference proteome</keyword>
<protein>
    <submittedName>
        <fullName evidence="1">Uncharacterized protein</fullName>
    </submittedName>
</protein>
<evidence type="ECO:0000313" key="1">
    <source>
        <dbReference type="EMBL" id="CAI9769484.1"/>
    </source>
</evidence>
<dbReference type="CDD" id="cd04481">
    <property type="entry name" value="RPA1_DBD_B_like"/>
    <property type="match status" value="1"/>
</dbReference>
<gene>
    <name evidence="1" type="ORF">FPE_LOCUS16806</name>
</gene>